<evidence type="ECO:0000313" key="2">
    <source>
        <dbReference type="Proteomes" id="UP001451571"/>
    </source>
</evidence>
<dbReference type="RefSeq" id="WP_342759499.1">
    <property type="nucleotide sequence ID" value="NZ_CP146256.1"/>
</dbReference>
<accession>A0ABZ3F050</accession>
<evidence type="ECO:0000313" key="1">
    <source>
        <dbReference type="EMBL" id="XAH75923.1"/>
    </source>
</evidence>
<gene>
    <name evidence="1" type="ORF">V6984_09250</name>
</gene>
<sequence length="71" mass="8396">MDNFYNDDIILTREATIKLLESLTGCDKEFLEVRNNYLNEIREKYSFRQEGECLIVNIPDLDLAHLESDKK</sequence>
<dbReference type="EMBL" id="CP146256">
    <property type="protein sequence ID" value="XAH75923.1"/>
    <property type="molecule type" value="Genomic_DNA"/>
</dbReference>
<dbReference type="Proteomes" id="UP001451571">
    <property type="component" value="Chromosome"/>
</dbReference>
<keyword evidence="2" id="KW-1185">Reference proteome</keyword>
<protein>
    <submittedName>
        <fullName evidence="1">Uncharacterized protein</fullName>
    </submittedName>
</protein>
<reference evidence="1 2" key="1">
    <citation type="submission" date="2024-02" db="EMBL/GenBank/DDBJ databases">
        <title>Bacterial strain from lacustrine sediment.</title>
        <authorList>
            <person name="Petit C."/>
            <person name="Fadhlaoui K."/>
        </authorList>
    </citation>
    <scope>NUCLEOTIDE SEQUENCE [LARGE SCALE GENOMIC DNA]</scope>
    <source>
        <strain evidence="1 2">IPX-CK</strain>
    </source>
</reference>
<proteinExistence type="predicted"/>
<name>A0ABZ3F050_9FIRM</name>
<organism evidence="1 2">
    <name type="scientific">Kineothrix sedimenti</name>
    <dbReference type="NCBI Taxonomy" id="3123317"/>
    <lineage>
        <taxon>Bacteria</taxon>
        <taxon>Bacillati</taxon>
        <taxon>Bacillota</taxon>
        <taxon>Clostridia</taxon>
        <taxon>Lachnospirales</taxon>
        <taxon>Lachnospiraceae</taxon>
        <taxon>Kineothrix</taxon>
    </lineage>
</organism>